<dbReference type="PANTHER" id="PTHR43447">
    <property type="entry name" value="ALPHA-AMYLASE"/>
    <property type="match status" value="1"/>
</dbReference>
<dbReference type="EMBL" id="CAMXCT020001836">
    <property type="protein sequence ID" value="CAL1146851.1"/>
    <property type="molecule type" value="Genomic_DNA"/>
</dbReference>
<proteinExistence type="inferred from homology"/>
<dbReference type="InterPro" id="IPR006047">
    <property type="entry name" value="GH13_cat_dom"/>
</dbReference>
<feature type="non-terminal residue" evidence="7">
    <location>
        <position position="727"/>
    </location>
</feature>
<dbReference type="Proteomes" id="UP001152797">
    <property type="component" value="Unassembled WGS sequence"/>
</dbReference>
<keyword evidence="3" id="KW-0326">Glycosidase</keyword>
<feature type="region of interest" description="Disordered" evidence="5">
    <location>
        <begin position="110"/>
        <end position="147"/>
    </location>
</feature>
<dbReference type="InterPro" id="IPR017853">
    <property type="entry name" value="GH"/>
</dbReference>
<dbReference type="InterPro" id="IPR013784">
    <property type="entry name" value="Carb-bd-like_fold"/>
</dbReference>
<evidence type="ECO:0000256" key="2">
    <source>
        <dbReference type="ARBA" id="ARBA00022801"/>
    </source>
</evidence>
<dbReference type="GO" id="GO:2001070">
    <property type="term" value="F:starch binding"/>
    <property type="evidence" value="ECO:0007669"/>
    <property type="project" value="InterPro"/>
</dbReference>
<dbReference type="CDD" id="cd05467">
    <property type="entry name" value="CBM20"/>
    <property type="match status" value="1"/>
</dbReference>
<dbReference type="InterPro" id="IPR012850">
    <property type="entry name" value="A-amylase_bs_C"/>
</dbReference>
<dbReference type="Gene3D" id="2.60.40.10">
    <property type="entry name" value="Immunoglobulins"/>
    <property type="match status" value="1"/>
</dbReference>
<name>A0A9P1CNL9_9DINO</name>
<reference evidence="7" key="1">
    <citation type="submission" date="2022-10" db="EMBL/GenBank/DDBJ databases">
        <authorList>
            <person name="Chen Y."/>
            <person name="Dougan E. K."/>
            <person name="Chan C."/>
            <person name="Rhodes N."/>
            <person name="Thang M."/>
        </authorList>
    </citation>
    <scope>NUCLEOTIDE SEQUENCE</scope>
</reference>
<dbReference type="Pfam" id="PF07821">
    <property type="entry name" value="Alpha-amyl_C2"/>
    <property type="match status" value="1"/>
</dbReference>
<feature type="coiled-coil region" evidence="4">
    <location>
        <begin position="192"/>
        <end position="219"/>
    </location>
</feature>
<keyword evidence="4" id="KW-0175">Coiled coil</keyword>
<feature type="domain" description="CBM20" evidence="6">
    <location>
        <begin position="1"/>
        <end position="102"/>
    </location>
</feature>
<protein>
    <submittedName>
        <fullName evidence="9">Alpha-amylase type B isozyme (1,4-alpha-D-gluca n glucanohydrolase) (AMY2-2) (High pI alpha-amylase)</fullName>
    </submittedName>
</protein>
<keyword evidence="10" id="KW-1185">Reference proteome</keyword>
<organism evidence="7">
    <name type="scientific">Cladocopium goreaui</name>
    <dbReference type="NCBI Taxonomy" id="2562237"/>
    <lineage>
        <taxon>Eukaryota</taxon>
        <taxon>Sar</taxon>
        <taxon>Alveolata</taxon>
        <taxon>Dinophyceae</taxon>
        <taxon>Suessiales</taxon>
        <taxon>Symbiodiniaceae</taxon>
        <taxon>Cladocopium</taxon>
    </lineage>
</organism>
<evidence type="ECO:0000313" key="10">
    <source>
        <dbReference type="Proteomes" id="UP001152797"/>
    </source>
</evidence>
<evidence type="ECO:0000313" key="9">
    <source>
        <dbReference type="EMBL" id="CAL4780788.1"/>
    </source>
</evidence>
<dbReference type="GO" id="GO:0005509">
    <property type="term" value="F:calcium ion binding"/>
    <property type="evidence" value="ECO:0007669"/>
    <property type="project" value="InterPro"/>
</dbReference>
<dbReference type="EMBL" id="CAMXCT030001836">
    <property type="protein sequence ID" value="CAL4780788.1"/>
    <property type="molecule type" value="Genomic_DNA"/>
</dbReference>
<comment type="similarity">
    <text evidence="1">Belongs to the glycosyl hydrolase 13 family.</text>
</comment>
<evidence type="ECO:0000313" key="8">
    <source>
        <dbReference type="EMBL" id="CAL1146851.1"/>
    </source>
</evidence>
<accession>A0A9P1CNL9</accession>
<dbReference type="PROSITE" id="PS51166">
    <property type="entry name" value="CBM20"/>
    <property type="match status" value="1"/>
</dbReference>
<gene>
    <name evidence="7" type="ORF">C1SCF055_LOCUS20222</name>
</gene>
<dbReference type="Pfam" id="PF00686">
    <property type="entry name" value="CBM_20"/>
    <property type="match status" value="1"/>
</dbReference>
<evidence type="ECO:0000313" key="7">
    <source>
        <dbReference type="EMBL" id="CAI3993476.1"/>
    </source>
</evidence>
<dbReference type="AlphaFoldDB" id="A0A9P1CNL9"/>
<keyword evidence="2" id="KW-0378">Hydrolase</keyword>
<feature type="compositionally biased region" description="Low complexity" evidence="5">
    <location>
        <begin position="127"/>
        <end position="136"/>
    </location>
</feature>
<dbReference type="SUPFAM" id="SSF49452">
    <property type="entry name" value="Starch-binding domain-like"/>
    <property type="match status" value="1"/>
</dbReference>
<dbReference type="InterPro" id="IPR013783">
    <property type="entry name" value="Ig-like_fold"/>
</dbReference>
<evidence type="ECO:0000256" key="4">
    <source>
        <dbReference type="SAM" id="Coils"/>
    </source>
</evidence>
<dbReference type="OrthoDB" id="550577at2759"/>
<dbReference type="SMART" id="SM01065">
    <property type="entry name" value="CBM_2"/>
    <property type="match status" value="1"/>
</dbReference>
<sequence>VTCKETNVGDTVWVVGSVPELGSWEVKEGLQLETTADSFPLWKSPQVPIIPGKIQFKIVILSENGNARWEGTKNKADLREQKDPGDDMLCATMKMTEKDLEAAGVKLSKAQMDPAPEPAAPEPAPATPDTAVPPETEQGEGYPAEVPERTVPLKTEDGPPMQKSQSRHLFRLSDGSMQMDMTKTPSLMMMDLNSFMEEAEAEEKHVNELEERERLNQQQRPPAATGFFGFRLGDLKGFRGSGDWRVEMKNITDAADASDTVLLQGGLSQRLENSAMVLKSCYQLTAGFNWESHQAGKGNWYGIVESKVEMFADMGITDIWLPPCSQSVAPQGYLPSQLFNLDASAYGKKDQLKQLLAAMRQKGIRGMADIVINHRCGDQQEFDLTDLRHQDEQGRWNVFTTTGIESRKSFAGVMDWQGWAITLGDKFSDGTGERGPGQYDDKFDAAPDIDHGNKKVQQSIAIWMRWLRLDVGFDAWRFDFVKGYGAEYVGLYCKKSHPSWAVGELWLDMRYDDSGLCYDQNEHRQNTINWINATDKESAAFDFTTKGILQEACRNTQYWRLKDSEGKPPGEAVKPWLPWVKGLLGWMPTQAVTFLDNHDTGSTQAHWCGSPGYPDGPFPGDKVLVGYAYLLTHPGIPSIFWDHVCDWGDDCRERIKVLLKLRQKAEIKVDAKVKILCADADLYIAEIGEPAALRVALGPRSSDADGAWQMGANGNDYKVWISKSKTS</sequence>
<evidence type="ECO:0000259" key="6">
    <source>
        <dbReference type="PROSITE" id="PS51166"/>
    </source>
</evidence>
<dbReference type="Gene3D" id="2.60.40.1180">
    <property type="entry name" value="Golgi alpha-mannosidase II"/>
    <property type="match status" value="1"/>
</dbReference>
<dbReference type="GO" id="GO:0004556">
    <property type="term" value="F:alpha-amylase activity"/>
    <property type="evidence" value="ECO:0007669"/>
    <property type="project" value="InterPro"/>
</dbReference>
<dbReference type="CDD" id="cd11314">
    <property type="entry name" value="AmyAc_arch_bac_plant_AmyA"/>
    <property type="match status" value="1"/>
</dbReference>
<reference evidence="8" key="2">
    <citation type="submission" date="2024-04" db="EMBL/GenBank/DDBJ databases">
        <authorList>
            <person name="Chen Y."/>
            <person name="Shah S."/>
            <person name="Dougan E. K."/>
            <person name="Thang M."/>
            <person name="Chan C."/>
        </authorList>
    </citation>
    <scope>NUCLEOTIDE SEQUENCE [LARGE SCALE GENOMIC DNA]</scope>
</reference>
<evidence type="ECO:0000256" key="1">
    <source>
        <dbReference type="ARBA" id="ARBA00008061"/>
    </source>
</evidence>
<dbReference type="InterPro" id="IPR002044">
    <property type="entry name" value="CBM20"/>
</dbReference>
<dbReference type="Gene3D" id="3.20.20.80">
    <property type="entry name" value="Glycosidases"/>
    <property type="match status" value="1"/>
</dbReference>
<dbReference type="SUPFAM" id="SSF51011">
    <property type="entry name" value="Glycosyl hydrolase domain"/>
    <property type="match status" value="1"/>
</dbReference>
<dbReference type="SMART" id="SM00642">
    <property type="entry name" value="Aamy"/>
    <property type="match status" value="1"/>
</dbReference>
<dbReference type="Pfam" id="PF00128">
    <property type="entry name" value="Alpha-amylase"/>
    <property type="match status" value="1"/>
</dbReference>
<comment type="caution">
    <text evidence="7">The sequence shown here is derived from an EMBL/GenBank/DDBJ whole genome shotgun (WGS) entry which is preliminary data.</text>
</comment>
<dbReference type="SMART" id="SM00810">
    <property type="entry name" value="Alpha-amyl_C2"/>
    <property type="match status" value="1"/>
</dbReference>
<feature type="compositionally biased region" description="Pro residues" evidence="5">
    <location>
        <begin position="115"/>
        <end position="126"/>
    </location>
</feature>
<dbReference type="InterPro" id="IPR013780">
    <property type="entry name" value="Glyco_hydro_b"/>
</dbReference>
<dbReference type="EMBL" id="CAMXCT010001836">
    <property type="protein sequence ID" value="CAI3993476.1"/>
    <property type="molecule type" value="Genomic_DNA"/>
</dbReference>
<evidence type="ECO:0000256" key="5">
    <source>
        <dbReference type="SAM" id="MobiDB-lite"/>
    </source>
</evidence>
<dbReference type="SUPFAM" id="SSF51445">
    <property type="entry name" value="(Trans)glycosidases"/>
    <property type="match status" value="1"/>
</dbReference>
<dbReference type="GO" id="GO:0005975">
    <property type="term" value="P:carbohydrate metabolic process"/>
    <property type="evidence" value="ECO:0007669"/>
    <property type="project" value="InterPro"/>
</dbReference>
<evidence type="ECO:0000256" key="3">
    <source>
        <dbReference type="ARBA" id="ARBA00023295"/>
    </source>
</evidence>